<dbReference type="Proteomes" id="UP000266178">
    <property type="component" value="Unassembled WGS sequence"/>
</dbReference>
<reference evidence="2 3" key="1">
    <citation type="submission" date="2018-08" db="EMBL/GenBank/DDBJ databases">
        <title>Meiothermus granaticius genome AF-68 sequencing project.</title>
        <authorList>
            <person name="Da Costa M.S."/>
            <person name="Albuquerque L."/>
            <person name="Raposo P."/>
            <person name="Froufe H.J.C."/>
            <person name="Barroso C.S."/>
            <person name="Egas C."/>
        </authorList>
    </citation>
    <scope>NUCLEOTIDE SEQUENCE [LARGE SCALE GENOMIC DNA]</scope>
    <source>
        <strain evidence="2 3">AF-68</strain>
    </source>
</reference>
<dbReference type="InterPro" id="IPR004360">
    <property type="entry name" value="Glyas_Fos-R_dOase_dom"/>
</dbReference>
<dbReference type="PROSITE" id="PS51819">
    <property type="entry name" value="VOC"/>
    <property type="match status" value="1"/>
</dbReference>
<gene>
    <name evidence="2" type="ORF">Mgrana_00339</name>
</gene>
<dbReference type="SUPFAM" id="SSF54593">
    <property type="entry name" value="Glyoxalase/Bleomycin resistance protein/Dihydroxybiphenyl dioxygenase"/>
    <property type="match status" value="1"/>
</dbReference>
<dbReference type="Pfam" id="PF00903">
    <property type="entry name" value="Glyoxalase"/>
    <property type="match status" value="1"/>
</dbReference>
<feature type="domain" description="VOC" evidence="1">
    <location>
        <begin position="4"/>
        <end position="116"/>
    </location>
</feature>
<organism evidence="2 3">
    <name type="scientific">Meiothermus granaticius NBRC 107808</name>
    <dbReference type="NCBI Taxonomy" id="1227551"/>
    <lineage>
        <taxon>Bacteria</taxon>
        <taxon>Thermotogati</taxon>
        <taxon>Deinococcota</taxon>
        <taxon>Deinococci</taxon>
        <taxon>Thermales</taxon>
        <taxon>Thermaceae</taxon>
        <taxon>Meiothermus</taxon>
    </lineage>
</organism>
<protein>
    <recommendedName>
        <fullName evidence="1">VOC domain-containing protein</fullName>
    </recommendedName>
</protein>
<accession>A0A399FD81</accession>
<dbReference type="Gene3D" id="3.10.180.10">
    <property type="entry name" value="2,3-Dihydroxybiphenyl 1,2-Dioxygenase, domain 1"/>
    <property type="match status" value="1"/>
</dbReference>
<dbReference type="EMBL" id="QWLB01000003">
    <property type="protein sequence ID" value="RIH93756.1"/>
    <property type="molecule type" value="Genomic_DNA"/>
</dbReference>
<dbReference type="InterPro" id="IPR029068">
    <property type="entry name" value="Glyas_Bleomycin-R_OHBP_Dase"/>
</dbReference>
<evidence type="ECO:0000313" key="2">
    <source>
        <dbReference type="EMBL" id="RIH93756.1"/>
    </source>
</evidence>
<evidence type="ECO:0000313" key="3">
    <source>
        <dbReference type="Proteomes" id="UP000266178"/>
    </source>
</evidence>
<evidence type="ECO:0000259" key="1">
    <source>
        <dbReference type="PROSITE" id="PS51819"/>
    </source>
</evidence>
<keyword evidence="3" id="KW-1185">Reference proteome</keyword>
<dbReference type="AlphaFoldDB" id="A0A399FD81"/>
<comment type="caution">
    <text evidence="2">The sequence shown here is derived from an EMBL/GenBank/DDBJ whole genome shotgun (WGS) entry which is preliminary data.</text>
</comment>
<dbReference type="InterPro" id="IPR037523">
    <property type="entry name" value="VOC_core"/>
</dbReference>
<name>A0A399FD81_9DEIN</name>
<sequence length="121" mass="13317">MIDSLAKVRLYTPNLEEALGFYQLLGLHVIGETPARKGYRSVKLGFAKGQAHLEIHNDPILQFADVVLEVSDIEAIYRQLRCNPSVLWLQLPTQTPYGWSASLRGPDGNMIGLVSKGAATP</sequence>
<proteinExistence type="predicted"/>